<evidence type="ECO:0000256" key="1">
    <source>
        <dbReference type="SAM" id="MobiDB-lite"/>
    </source>
</evidence>
<keyword evidence="3" id="KW-1185">Reference proteome</keyword>
<gene>
    <name evidence="2" type="ORF">COCNU_04G007100</name>
</gene>
<proteinExistence type="predicted"/>
<protein>
    <submittedName>
        <fullName evidence="2">Uncharacterized protein</fullName>
    </submittedName>
</protein>
<organism evidence="2 3">
    <name type="scientific">Cocos nucifera</name>
    <name type="common">Coconut palm</name>
    <dbReference type="NCBI Taxonomy" id="13894"/>
    <lineage>
        <taxon>Eukaryota</taxon>
        <taxon>Viridiplantae</taxon>
        <taxon>Streptophyta</taxon>
        <taxon>Embryophyta</taxon>
        <taxon>Tracheophyta</taxon>
        <taxon>Spermatophyta</taxon>
        <taxon>Magnoliopsida</taxon>
        <taxon>Liliopsida</taxon>
        <taxon>Arecaceae</taxon>
        <taxon>Arecoideae</taxon>
        <taxon>Cocoseae</taxon>
        <taxon>Attaleinae</taxon>
        <taxon>Cocos</taxon>
    </lineage>
</organism>
<evidence type="ECO:0000313" key="2">
    <source>
        <dbReference type="EMBL" id="KAG1338404.1"/>
    </source>
</evidence>
<feature type="compositionally biased region" description="Acidic residues" evidence="1">
    <location>
        <begin position="18"/>
        <end position="28"/>
    </location>
</feature>
<accession>A0A8K0N0M9</accession>
<dbReference type="AlphaFoldDB" id="A0A8K0N0M9"/>
<feature type="region of interest" description="Disordered" evidence="1">
    <location>
        <begin position="16"/>
        <end position="42"/>
    </location>
</feature>
<dbReference type="Proteomes" id="UP000797356">
    <property type="component" value="Chromosome 4"/>
</dbReference>
<reference evidence="2" key="1">
    <citation type="journal article" date="2017" name="Gigascience">
        <title>The genome draft of coconut (Cocos nucifera).</title>
        <authorList>
            <person name="Xiao Y."/>
            <person name="Xu P."/>
            <person name="Fan H."/>
            <person name="Baudouin L."/>
            <person name="Xia W."/>
            <person name="Bocs S."/>
            <person name="Xu J."/>
            <person name="Li Q."/>
            <person name="Guo A."/>
            <person name="Zhou L."/>
            <person name="Li J."/>
            <person name="Wu Y."/>
            <person name="Ma Z."/>
            <person name="Armero A."/>
            <person name="Issali A.E."/>
            <person name="Liu N."/>
            <person name="Peng M."/>
            <person name="Yang Y."/>
        </authorList>
    </citation>
    <scope>NUCLEOTIDE SEQUENCE</scope>
    <source>
        <tissue evidence="2">Spear leaf of Hainan Tall coconut</tissue>
    </source>
</reference>
<comment type="caution">
    <text evidence="2">The sequence shown here is derived from an EMBL/GenBank/DDBJ whole genome shotgun (WGS) entry which is preliminary data.</text>
</comment>
<evidence type="ECO:0000313" key="3">
    <source>
        <dbReference type="Proteomes" id="UP000797356"/>
    </source>
</evidence>
<reference evidence="2" key="2">
    <citation type="submission" date="2019-07" db="EMBL/GenBank/DDBJ databases">
        <authorList>
            <person name="Yang Y."/>
            <person name="Bocs S."/>
            <person name="Baudouin L."/>
        </authorList>
    </citation>
    <scope>NUCLEOTIDE SEQUENCE</scope>
    <source>
        <tissue evidence="2">Spear leaf of Hainan Tall coconut</tissue>
    </source>
</reference>
<dbReference type="EMBL" id="CM017875">
    <property type="protein sequence ID" value="KAG1338404.1"/>
    <property type="molecule type" value="Genomic_DNA"/>
</dbReference>
<name>A0A8K0N0M9_COCNU</name>
<sequence length="66" mass="7090">MSQMILKLDLSGLQLMDSGEDDLDDTNEDGPASTTEASTPEPIIATEGPVKQVVVPTIEFILEDLD</sequence>